<dbReference type="PANTHER" id="PTHR30313:SF2">
    <property type="entry name" value="DNA PRIMASE"/>
    <property type="match status" value="1"/>
</dbReference>
<evidence type="ECO:0000313" key="2">
    <source>
        <dbReference type="EMBL" id="SVA26288.1"/>
    </source>
</evidence>
<dbReference type="SMART" id="SM00493">
    <property type="entry name" value="TOPRIM"/>
    <property type="match status" value="1"/>
</dbReference>
<dbReference type="PANTHER" id="PTHR30313">
    <property type="entry name" value="DNA PRIMASE"/>
    <property type="match status" value="1"/>
</dbReference>
<dbReference type="AlphaFoldDB" id="A0A381UF85"/>
<dbReference type="Pfam" id="PF13662">
    <property type="entry name" value="Toprim_4"/>
    <property type="match status" value="1"/>
</dbReference>
<dbReference type="InterPro" id="IPR034151">
    <property type="entry name" value="TOPRIM_DnaG_bac"/>
</dbReference>
<protein>
    <recommendedName>
        <fullName evidence="1">Toprim domain-containing protein</fullName>
    </recommendedName>
</protein>
<proteinExistence type="predicted"/>
<dbReference type="Gene3D" id="3.40.1360.10">
    <property type="match status" value="1"/>
</dbReference>
<gene>
    <name evidence="2" type="ORF">METZ01_LOCUS79142</name>
</gene>
<dbReference type="SUPFAM" id="SSF56731">
    <property type="entry name" value="DNA primase core"/>
    <property type="match status" value="1"/>
</dbReference>
<evidence type="ECO:0000259" key="1">
    <source>
        <dbReference type="SMART" id="SM00493"/>
    </source>
</evidence>
<dbReference type="InterPro" id="IPR006171">
    <property type="entry name" value="TOPRIM_dom"/>
</dbReference>
<dbReference type="GO" id="GO:0005737">
    <property type="term" value="C:cytoplasm"/>
    <property type="evidence" value="ECO:0007669"/>
    <property type="project" value="TreeGrafter"/>
</dbReference>
<organism evidence="2">
    <name type="scientific">marine metagenome</name>
    <dbReference type="NCBI Taxonomy" id="408172"/>
    <lineage>
        <taxon>unclassified sequences</taxon>
        <taxon>metagenomes</taxon>
        <taxon>ecological metagenomes</taxon>
    </lineage>
</organism>
<feature type="domain" description="Toprim" evidence="1">
    <location>
        <begin position="226"/>
        <end position="298"/>
    </location>
</feature>
<dbReference type="EMBL" id="UINC01006231">
    <property type="protein sequence ID" value="SVA26288.1"/>
    <property type="molecule type" value="Genomic_DNA"/>
</dbReference>
<reference evidence="2" key="1">
    <citation type="submission" date="2018-05" db="EMBL/GenBank/DDBJ databases">
        <authorList>
            <person name="Lanie J.A."/>
            <person name="Ng W.-L."/>
            <person name="Kazmierczak K.M."/>
            <person name="Andrzejewski T.M."/>
            <person name="Davidsen T.M."/>
            <person name="Wayne K.J."/>
            <person name="Tettelin H."/>
            <person name="Glass J.I."/>
            <person name="Rusch D."/>
            <person name="Podicherti R."/>
            <person name="Tsui H.-C.T."/>
            <person name="Winkler M.E."/>
        </authorList>
    </citation>
    <scope>NUCLEOTIDE SEQUENCE</scope>
</reference>
<dbReference type="InterPro" id="IPR050219">
    <property type="entry name" value="DnaG_primase"/>
</dbReference>
<name>A0A381UF85_9ZZZZ</name>
<dbReference type="CDD" id="cd03364">
    <property type="entry name" value="TOPRIM_DnaG_primases"/>
    <property type="match status" value="1"/>
</dbReference>
<dbReference type="GO" id="GO:0006269">
    <property type="term" value="P:DNA replication, synthesis of primer"/>
    <property type="evidence" value="ECO:0007669"/>
    <property type="project" value="TreeGrafter"/>
</dbReference>
<sequence length="331" mass="37434">MLPKLPSLMAYFNIDYMEYPNRYAFPCPVHGGDNPEGCCVFTDGMTQKGNWSCWTHHCEEEFANNLFGFVRGCLTQKRDKNISMNEAAAFCSNFLEKDIEDLNLDIDHQNNTTTIDIFNRKVARTDPLITREEARARINIPAEYYIGRGFLPETLNCFDVGTCLTKNQPMSGRVVVPIYDEGYNYIGCVGRATNEQMTPKWLHSRGFRKSILYGLNLAKDEILKTQTAILVEGQGDVWRMHEAGLKNTVGIFGSSINDDQLILLEASGALNLVILTDSDEAGNKAFSQIVKKCGRRFNYSRPLISKKDVGDMPIEQIKEELYPQLKGLINE</sequence>
<accession>A0A381UF85</accession>